<dbReference type="CDD" id="cd00779">
    <property type="entry name" value="ProRS_core_prok"/>
    <property type="match status" value="1"/>
</dbReference>
<dbReference type="InterPro" id="IPR033730">
    <property type="entry name" value="ProRS_core_prok"/>
</dbReference>
<dbReference type="PANTHER" id="PTHR42753">
    <property type="entry name" value="MITOCHONDRIAL RIBOSOME PROTEIN L39/PROLYL-TRNA LIGASE FAMILY MEMBER"/>
    <property type="match status" value="1"/>
</dbReference>
<evidence type="ECO:0000256" key="5">
    <source>
        <dbReference type="ARBA" id="ARBA00022917"/>
    </source>
</evidence>
<dbReference type="GO" id="GO:0005524">
    <property type="term" value="F:ATP binding"/>
    <property type="evidence" value="ECO:0007669"/>
    <property type="project" value="UniProtKB-KW"/>
</dbReference>
<protein>
    <recommendedName>
        <fullName evidence="1">proline--tRNA ligase</fullName>
        <ecNumber evidence="1">6.1.1.15</ecNumber>
    </recommendedName>
    <alternativeName>
        <fullName evidence="7">Prolyl-tRNA synthetase</fullName>
    </alternativeName>
</protein>
<dbReference type="Gene3D" id="3.40.50.800">
    <property type="entry name" value="Anticodon-binding domain"/>
    <property type="match status" value="1"/>
</dbReference>
<evidence type="ECO:0000313" key="10">
    <source>
        <dbReference type="EMBL" id="CAK1554468.1"/>
    </source>
</evidence>
<dbReference type="Gene3D" id="3.30.930.10">
    <property type="entry name" value="Bira Bifunctional Protein, Domain 2"/>
    <property type="match status" value="1"/>
</dbReference>
<dbReference type="InterPro" id="IPR050062">
    <property type="entry name" value="Pro-tRNA_synthetase"/>
</dbReference>
<organism evidence="10 11">
    <name type="scientific">Leptosia nina</name>
    <dbReference type="NCBI Taxonomy" id="320188"/>
    <lineage>
        <taxon>Eukaryota</taxon>
        <taxon>Metazoa</taxon>
        <taxon>Ecdysozoa</taxon>
        <taxon>Arthropoda</taxon>
        <taxon>Hexapoda</taxon>
        <taxon>Insecta</taxon>
        <taxon>Pterygota</taxon>
        <taxon>Neoptera</taxon>
        <taxon>Endopterygota</taxon>
        <taxon>Lepidoptera</taxon>
        <taxon>Glossata</taxon>
        <taxon>Ditrysia</taxon>
        <taxon>Papilionoidea</taxon>
        <taxon>Pieridae</taxon>
        <taxon>Pierinae</taxon>
        <taxon>Leptosia</taxon>
    </lineage>
</organism>
<evidence type="ECO:0000256" key="3">
    <source>
        <dbReference type="ARBA" id="ARBA00022741"/>
    </source>
</evidence>
<dbReference type="PRINTS" id="PR01046">
    <property type="entry name" value="TRNASYNTHPRO"/>
</dbReference>
<keyword evidence="5" id="KW-0648">Protein biosynthesis</keyword>
<evidence type="ECO:0000256" key="8">
    <source>
        <dbReference type="ARBA" id="ARBA00047671"/>
    </source>
</evidence>
<dbReference type="EMBL" id="CAVLEF010000278">
    <property type="protein sequence ID" value="CAK1554468.1"/>
    <property type="molecule type" value="Genomic_DNA"/>
</dbReference>
<reference evidence="10 11" key="1">
    <citation type="submission" date="2023-11" db="EMBL/GenBank/DDBJ databases">
        <authorList>
            <person name="Okamura Y."/>
        </authorList>
    </citation>
    <scope>NUCLEOTIDE SEQUENCE [LARGE SCALE GENOMIC DNA]</scope>
</reference>
<keyword evidence="2" id="KW-0436">Ligase</keyword>
<dbReference type="PROSITE" id="PS50862">
    <property type="entry name" value="AA_TRNA_LIGASE_II"/>
    <property type="match status" value="1"/>
</dbReference>
<dbReference type="PANTHER" id="PTHR42753:SF10">
    <property type="entry name" value="PROLINE--TRNA LIGASE, MITOCHONDRIAL-RELATED"/>
    <property type="match status" value="1"/>
</dbReference>
<dbReference type="InterPro" id="IPR006195">
    <property type="entry name" value="aa-tRNA-synth_II"/>
</dbReference>
<feature type="domain" description="Aminoacyl-transfer RNA synthetases class-II family profile" evidence="9">
    <location>
        <begin position="59"/>
        <end position="317"/>
    </location>
</feature>
<dbReference type="AlphaFoldDB" id="A0AAV1K236"/>
<dbReference type="GO" id="GO:0006433">
    <property type="term" value="P:prolyl-tRNA aminoacylation"/>
    <property type="evidence" value="ECO:0007669"/>
    <property type="project" value="InterPro"/>
</dbReference>
<dbReference type="EC" id="6.1.1.15" evidence="1"/>
<dbReference type="GO" id="GO:0005739">
    <property type="term" value="C:mitochondrion"/>
    <property type="evidence" value="ECO:0007669"/>
    <property type="project" value="TreeGrafter"/>
</dbReference>
<sequence length="411" mass="45811">MKYLSRLFQPVITIPKGAKIKNTEITCKSQKLLLECGLIRPTSAGFFTILPLARRGLDKLEQLLHSNLQKVHAQRISLPCLTSAKLWEKTGRLESIGSELFTMEDRHEKKFLLAPTHEEAIADLMVDIGPVSYKQLPLLLYQITNKYRDELRPKHGLLRAREFQMMDLYGIHNDVKCAEGTYSKVTQVYKDFFRELDLPVHQVVAPSGDMGGTLSHEWQLPASAGEDSLAICPSCSHTQLDSKACVQCGKEMTILQSIEVGHTFILGTKYSEPLQAKCVQPDSKPTPLVMSCYGIGITRLLAASLEALSSETSLRWPKSIAPFSAIVIGPKEGSTEWSKHGADGIEAVAHALDEVLPDDVIVDDRHNLTIGKRLLTADRMGYPYILVCGRNSVVKHHQDTNFTQTDGENRY</sequence>
<dbReference type="InterPro" id="IPR004154">
    <property type="entry name" value="Anticodon-bd"/>
</dbReference>
<comment type="caution">
    <text evidence="10">The sequence shown here is derived from an EMBL/GenBank/DDBJ whole genome shotgun (WGS) entry which is preliminary data.</text>
</comment>
<evidence type="ECO:0000256" key="2">
    <source>
        <dbReference type="ARBA" id="ARBA00022598"/>
    </source>
</evidence>
<dbReference type="Pfam" id="PF00587">
    <property type="entry name" value="tRNA-synt_2b"/>
    <property type="match status" value="1"/>
</dbReference>
<keyword evidence="3" id="KW-0547">Nucleotide-binding</keyword>
<evidence type="ECO:0000256" key="4">
    <source>
        <dbReference type="ARBA" id="ARBA00022840"/>
    </source>
</evidence>
<name>A0AAV1K236_9NEOP</name>
<evidence type="ECO:0000313" key="11">
    <source>
        <dbReference type="Proteomes" id="UP001497472"/>
    </source>
</evidence>
<gene>
    <name evidence="10" type="ORF">LNINA_LOCUS13383</name>
</gene>
<keyword evidence="11" id="KW-1185">Reference proteome</keyword>
<accession>A0AAV1K236</accession>
<proteinExistence type="predicted"/>
<comment type="catalytic activity">
    <reaction evidence="8">
        <text>tRNA(Pro) + L-proline + ATP = L-prolyl-tRNA(Pro) + AMP + diphosphate</text>
        <dbReference type="Rhea" id="RHEA:14305"/>
        <dbReference type="Rhea" id="RHEA-COMP:9700"/>
        <dbReference type="Rhea" id="RHEA-COMP:9702"/>
        <dbReference type="ChEBI" id="CHEBI:30616"/>
        <dbReference type="ChEBI" id="CHEBI:33019"/>
        <dbReference type="ChEBI" id="CHEBI:60039"/>
        <dbReference type="ChEBI" id="CHEBI:78442"/>
        <dbReference type="ChEBI" id="CHEBI:78532"/>
        <dbReference type="ChEBI" id="CHEBI:456215"/>
        <dbReference type="EC" id="6.1.1.15"/>
    </reaction>
</comment>
<dbReference type="InterPro" id="IPR045864">
    <property type="entry name" value="aa-tRNA-synth_II/BPL/LPL"/>
</dbReference>
<dbReference type="GO" id="GO:0004827">
    <property type="term" value="F:proline-tRNA ligase activity"/>
    <property type="evidence" value="ECO:0007669"/>
    <property type="project" value="UniProtKB-EC"/>
</dbReference>
<evidence type="ECO:0000256" key="6">
    <source>
        <dbReference type="ARBA" id="ARBA00023146"/>
    </source>
</evidence>
<keyword evidence="4" id="KW-0067">ATP-binding</keyword>
<keyword evidence="6" id="KW-0030">Aminoacyl-tRNA synthetase</keyword>
<dbReference type="Pfam" id="PF03129">
    <property type="entry name" value="HGTP_anticodon"/>
    <property type="match status" value="1"/>
</dbReference>
<dbReference type="SUPFAM" id="SSF55681">
    <property type="entry name" value="Class II aaRS and biotin synthetases"/>
    <property type="match status" value="1"/>
</dbReference>
<evidence type="ECO:0000259" key="9">
    <source>
        <dbReference type="PROSITE" id="PS50862"/>
    </source>
</evidence>
<dbReference type="InterPro" id="IPR002316">
    <property type="entry name" value="Pro-tRNA-ligase_IIa"/>
</dbReference>
<evidence type="ECO:0000256" key="1">
    <source>
        <dbReference type="ARBA" id="ARBA00012831"/>
    </source>
</evidence>
<dbReference type="InterPro" id="IPR002314">
    <property type="entry name" value="aa-tRNA-synt_IIb"/>
</dbReference>
<dbReference type="Proteomes" id="UP001497472">
    <property type="component" value="Unassembled WGS sequence"/>
</dbReference>
<dbReference type="SUPFAM" id="SSF52954">
    <property type="entry name" value="Class II aaRS ABD-related"/>
    <property type="match status" value="1"/>
</dbReference>
<evidence type="ECO:0000256" key="7">
    <source>
        <dbReference type="ARBA" id="ARBA00029731"/>
    </source>
</evidence>
<dbReference type="InterPro" id="IPR036621">
    <property type="entry name" value="Anticodon-bd_dom_sf"/>
</dbReference>